<reference evidence="1" key="1">
    <citation type="journal article" date="2014" name="BMC Genomics">
        <title>The Babesia bovis gene and promoter model: an update from full-length EST analysis.</title>
        <authorList>
            <person name="Yamagishi J."/>
            <person name="Wakaguri H."/>
            <person name="Yokoyama N."/>
            <person name="Yamashita R."/>
            <person name="Suzuki Y."/>
            <person name="Xuan X."/>
            <person name="Igarashi I."/>
        </authorList>
    </citation>
    <scope>NUCLEOTIDE SEQUENCE</scope>
    <source>
        <strain evidence="1">Texas</strain>
    </source>
</reference>
<protein>
    <submittedName>
        <fullName evidence="1">Uncharacterized protein</fullName>
    </submittedName>
</protein>
<dbReference type="AlphaFoldDB" id="S6BH61"/>
<dbReference type="EMBL" id="AK441755">
    <property type="protein sequence ID" value="BAN65549.1"/>
    <property type="molecule type" value="mRNA"/>
</dbReference>
<name>S6BH61_BABBO</name>
<evidence type="ECO:0000313" key="1">
    <source>
        <dbReference type="EMBL" id="BAN65549.1"/>
    </source>
</evidence>
<organism evidence="1">
    <name type="scientific">Babesia bovis</name>
    <dbReference type="NCBI Taxonomy" id="5865"/>
    <lineage>
        <taxon>Eukaryota</taxon>
        <taxon>Sar</taxon>
        <taxon>Alveolata</taxon>
        <taxon>Apicomplexa</taxon>
        <taxon>Aconoidasida</taxon>
        <taxon>Piroplasmida</taxon>
        <taxon>Babesiidae</taxon>
        <taxon>Babesia</taxon>
    </lineage>
</organism>
<sequence>MAAKLDGNIKRRAALLSGSGSIYHSKSLHKKYSLMSCSTSVSIASLQSYGTERDKYHGKKLRSAALFSGFGNRYHSTSYLGRPVSLCF</sequence>
<proteinExistence type="evidence at transcript level"/>
<accession>S6BH61</accession>